<dbReference type="EMBL" id="PXZO01000008">
    <property type="protein sequence ID" value="PSK13039.1"/>
    <property type="molecule type" value="Genomic_DNA"/>
</dbReference>
<evidence type="ECO:0000313" key="2">
    <source>
        <dbReference type="Proteomes" id="UP000241645"/>
    </source>
</evidence>
<name>A0ABX5FTU3_9BACL</name>
<accession>A0ABX5FTU3</accession>
<proteinExistence type="predicted"/>
<gene>
    <name evidence="1" type="ORF">C7R92_06490</name>
</gene>
<dbReference type="Proteomes" id="UP000241645">
    <property type="component" value="Unassembled WGS sequence"/>
</dbReference>
<reference evidence="1 2" key="1">
    <citation type="submission" date="2018-03" db="EMBL/GenBank/DDBJ databases">
        <title>Brevisbacillus phylogenomics.</title>
        <authorList>
            <person name="Dunlap C."/>
        </authorList>
    </citation>
    <scope>NUCLEOTIDE SEQUENCE [LARGE SCALE GENOMIC DNA]</scope>
    <source>
        <strain evidence="1 2">NRRL B-41110</strain>
    </source>
</reference>
<dbReference type="GeneID" id="95749787"/>
<dbReference type="RefSeq" id="WP_106833615.1">
    <property type="nucleotide sequence ID" value="NZ_JARMEW010000039.1"/>
</dbReference>
<organism evidence="1 2">
    <name type="scientific">Brevibacillus porteri</name>
    <dbReference type="NCBI Taxonomy" id="2126350"/>
    <lineage>
        <taxon>Bacteria</taxon>
        <taxon>Bacillati</taxon>
        <taxon>Bacillota</taxon>
        <taxon>Bacilli</taxon>
        <taxon>Bacillales</taxon>
        <taxon>Paenibacillaceae</taxon>
        <taxon>Brevibacillus</taxon>
    </lineage>
</organism>
<evidence type="ECO:0000313" key="1">
    <source>
        <dbReference type="EMBL" id="PSK13039.1"/>
    </source>
</evidence>
<keyword evidence="2" id="KW-1185">Reference proteome</keyword>
<sequence length="85" mass="9425">MGDVKRIAELDLNLCQASGEIDLPDKLIDAAKAFRAREALPHWIHRAVEAEEKLERVKGKLQAIASLVSRSSSQARIAMDALKEM</sequence>
<comment type="caution">
    <text evidence="1">The sequence shown here is derived from an EMBL/GenBank/DDBJ whole genome shotgun (WGS) entry which is preliminary data.</text>
</comment>
<protein>
    <submittedName>
        <fullName evidence="1">Uncharacterized protein</fullName>
    </submittedName>
</protein>